<comment type="caution">
    <text evidence="4">The sequence shown here is derived from an EMBL/GenBank/DDBJ whole genome shotgun (WGS) entry which is preliminary data.</text>
</comment>
<dbReference type="InterPro" id="IPR038277">
    <property type="entry name" value="UreF_sf"/>
</dbReference>
<evidence type="ECO:0000313" key="4">
    <source>
        <dbReference type="EMBL" id="EFC96781.1"/>
    </source>
</evidence>
<dbReference type="GO" id="GO:0016151">
    <property type="term" value="F:nickel cation binding"/>
    <property type="evidence" value="ECO:0007669"/>
    <property type="project" value="UniProtKB-UniRule"/>
</dbReference>
<sequence>MRMMKQEKRYLLLQLNDALFPIGGYSHSYGLETYIQKNMVNSEETAAQYIENMLLYSFCQNELLAVRFAWAAGDMENLEALLLLDQCITAQRTPMEVRQAGEKMGSRFVKTVQALAAPCEKSIFARYVREGGLKNHVIAYGTYCAAHGIGQEETLEHYLYGQTSAMVTNCVKAIPLSQTSGQKLLYGCQDIFRKVMERLDTLTEEDFGASAPGFEIRCMQHEGLYSRLYMS</sequence>
<comment type="function">
    <text evidence="3">Required for maturation of urease via the functional incorporation of the urease nickel metallocenter.</text>
</comment>
<evidence type="ECO:0000313" key="5">
    <source>
        <dbReference type="Proteomes" id="UP000004968"/>
    </source>
</evidence>
<protein>
    <recommendedName>
        <fullName evidence="3">Urease accessory protein UreF</fullName>
    </recommendedName>
</protein>
<proteinExistence type="inferred from homology"/>
<gene>
    <name evidence="3 4" type="primary">ureF</name>
    <name evidence="4" type="ORF">CLOSTHATH_05023</name>
</gene>
<dbReference type="Pfam" id="PF01730">
    <property type="entry name" value="UreF"/>
    <property type="match status" value="1"/>
</dbReference>
<dbReference type="GO" id="GO:0005737">
    <property type="term" value="C:cytoplasm"/>
    <property type="evidence" value="ECO:0007669"/>
    <property type="project" value="UniProtKB-SubCell"/>
</dbReference>
<dbReference type="InterPro" id="IPR002639">
    <property type="entry name" value="UreF"/>
</dbReference>
<dbReference type="HOGENOM" id="CLU_049215_4_2_9"/>
<dbReference type="PIRSF" id="PIRSF009467">
    <property type="entry name" value="Ureas_acces_UreF"/>
    <property type="match status" value="1"/>
</dbReference>
<dbReference type="Gene3D" id="1.10.4190.10">
    <property type="entry name" value="Urease accessory protein UreF"/>
    <property type="match status" value="1"/>
</dbReference>
<dbReference type="Proteomes" id="UP000004968">
    <property type="component" value="Unassembled WGS sequence"/>
</dbReference>
<keyword evidence="3" id="KW-0963">Cytoplasm</keyword>
<evidence type="ECO:0000256" key="1">
    <source>
        <dbReference type="ARBA" id="ARBA00022988"/>
    </source>
</evidence>
<name>D3AN23_9FIRM</name>
<dbReference type="HAMAP" id="MF_01385">
    <property type="entry name" value="UreF"/>
    <property type="match status" value="1"/>
</dbReference>
<keyword evidence="2 3" id="KW-0143">Chaperone</keyword>
<reference evidence="4 5" key="1">
    <citation type="submission" date="2010-01" db="EMBL/GenBank/DDBJ databases">
        <authorList>
            <person name="Weinstock G."/>
            <person name="Sodergren E."/>
            <person name="Clifton S."/>
            <person name="Fulton L."/>
            <person name="Fulton B."/>
            <person name="Courtney L."/>
            <person name="Fronick C."/>
            <person name="Harrison M."/>
            <person name="Strong C."/>
            <person name="Farmer C."/>
            <person name="Delahaunty K."/>
            <person name="Markovic C."/>
            <person name="Hall O."/>
            <person name="Minx P."/>
            <person name="Tomlinson C."/>
            <person name="Mitreva M."/>
            <person name="Nelson J."/>
            <person name="Hou S."/>
            <person name="Wollam A."/>
            <person name="Pepin K.H."/>
            <person name="Johnson M."/>
            <person name="Bhonagiri V."/>
            <person name="Nash W.E."/>
            <person name="Warren W."/>
            <person name="Chinwalla A."/>
            <person name="Mardis E.R."/>
            <person name="Wilson R.K."/>
        </authorList>
    </citation>
    <scope>NUCLEOTIDE SEQUENCE [LARGE SCALE GENOMIC DNA]</scope>
    <source>
        <strain evidence="4 5">DSM 13479</strain>
    </source>
</reference>
<dbReference type="PANTHER" id="PTHR33620">
    <property type="entry name" value="UREASE ACCESSORY PROTEIN F"/>
    <property type="match status" value="1"/>
</dbReference>
<evidence type="ECO:0000256" key="3">
    <source>
        <dbReference type="HAMAP-Rule" id="MF_01385"/>
    </source>
</evidence>
<comment type="subunit">
    <text evidence="3">UreD, UreF and UreG form a complex that acts as a GTP-hydrolysis-dependent molecular chaperone, activating the urease apoprotein by helping to assemble the nickel containing metallocenter of UreC. The UreE protein probably delivers the nickel.</text>
</comment>
<dbReference type="PANTHER" id="PTHR33620:SF1">
    <property type="entry name" value="UREASE ACCESSORY PROTEIN F"/>
    <property type="match status" value="1"/>
</dbReference>
<keyword evidence="1 3" id="KW-0996">Nickel insertion</keyword>
<comment type="similarity">
    <text evidence="3">Belongs to the UreF family.</text>
</comment>
<dbReference type="AlphaFoldDB" id="D3AN23"/>
<dbReference type="EMBL" id="ACIO01000498">
    <property type="protein sequence ID" value="EFC96781.1"/>
    <property type="molecule type" value="Genomic_DNA"/>
</dbReference>
<comment type="subcellular location">
    <subcellularLocation>
        <location evidence="3">Cytoplasm</location>
    </subcellularLocation>
</comment>
<organism evidence="4 5">
    <name type="scientific">Hungatella hathewayi DSM 13479</name>
    <dbReference type="NCBI Taxonomy" id="566550"/>
    <lineage>
        <taxon>Bacteria</taxon>
        <taxon>Bacillati</taxon>
        <taxon>Bacillota</taxon>
        <taxon>Clostridia</taxon>
        <taxon>Lachnospirales</taxon>
        <taxon>Lachnospiraceae</taxon>
        <taxon>Hungatella</taxon>
    </lineage>
</organism>
<evidence type="ECO:0000256" key="2">
    <source>
        <dbReference type="ARBA" id="ARBA00023186"/>
    </source>
</evidence>
<accession>D3AN23</accession>